<dbReference type="Proteomes" id="UP001591681">
    <property type="component" value="Unassembled WGS sequence"/>
</dbReference>
<organism evidence="1 2">
    <name type="scientific">Coilia grayii</name>
    <name type="common">Gray's grenadier anchovy</name>
    <dbReference type="NCBI Taxonomy" id="363190"/>
    <lineage>
        <taxon>Eukaryota</taxon>
        <taxon>Metazoa</taxon>
        <taxon>Chordata</taxon>
        <taxon>Craniata</taxon>
        <taxon>Vertebrata</taxon>
        <taxon>Euteleostomi</taxon>
        <taxon>Actinopterygii</taxon>
        <taxon>Neopterygii</taxon>
        <taxon>Teleostei</taxon>
        <taxon>Clupei</taxon>
        <taxon>Clupeiformes</taxon>
        <taxon>Clupeoidei</taxon>
        <taxon>Engraulidae</taxon>
        <taxon>Coilinae</taxon>
        <taxon>Coilia</taxon>
    </lineage>
</organism>
<dbReference type="AlphaFoldDB" id="A0ABD1KK12"/>
<comment type="caution">
    <text evidence="1">The sequence shown here is derived from an EMBL/GenBank/DDBJ whole genome shotgun (WGS) entry which is preliminary data.</text>
</comment>
<reference evidence="1 2" key="1">
    <citation type="submission" date="2024-09" db="EMBL/GenBank/DDBJ databases">
        <title>A chromosome-level genome assembly of Gray's grenadier anchovy, Coilia grayii.</title>
        <authorList>
            <person name="Fu Z."/>
        </authorList>
    </citation>
    <scope>NUCLEOTIDE SEQUENCE [LARGE SCALE GENOMIC DNA]</scope>
    <source>
        <strain evidence="1">G4</strain>
        <tissue evidence="1">Muscle</tissue>
    </source>
</reference>
<keyword evidence="2" id="KW-1185">Reference proteome</keyword>
<proteinExistence type="predicted"/>
<protein>
    <submittedName>
        <fullName evidence="1">Uncharacterized protein</fullName>
    </submittedName>
</protein>
<gene>
    <name evidence="1" type="ORF">ACEWY4_003911</name>
</gene>
<accession>A0ABD1KK12</accession>
<dbReference type="EMBL" id="JBHFQA010000004">
    <property type="protein sequence ID" value="KAL2099517.1"/>
    <property type="molecule type" value="Genomic_DNA"/>
</dbReference>
<evidence type="ECO:0000313" key="2">
    <source>
        <dbReference type="Proteomes" id="UP001591681"/>
    </source>
</evidence>
<sequence>MGHKLHVGQNEKLGMFGVTYVFAIDGFSSKTFAEFTMPINLLTLTASINKTFERLVLMWDQIRVDHGREFYLTLYIQEKRSQQRYNISNLANNQQQVNNRMNYPLKQALVHLPYPELLDMQDNIRKFCVSNLACQTGLGRVVQPWNAQETF</sequence>
<name>A0ABD1KK12_9TELE</name>
<evidence type="ECO:0000313" key="1">
    <source>
        <dbReference type="EMBL" id="KAL2099517.1"/>
    </source>
</evidence>